<reference evidence="5" key="1">
    <citation type="submission" date="2024-07" db="EMBL/GenBank/DDBJ databases">
        <title>Two chromosome-level genome assemblies of Korean endemic species Abeliophyllum distichum and Forsythia ovata (Oleaceae).</title>
        <authorList>
            <person name="Jang H."/>
        </authorList>
    </citation>
    <scope>NUCLEOTIDE SEQUENCE [LARGE SCALE GENOMIC DNA]</scope>
</reference>
<comment type="caution">
    <text evidence="2">Lacks conserved residue(s) required for the propagation of feature annotation.</text>
</comment>
<evidence type="ECO:0000313" key="5">
    <source>
        <dbReference type="Proteomes" id="UP001604277"/>
    </source>
</evidence>
<dbReference type="Pfam" id="PF16796">
    <property type="entry name" value="Microtub_bd"/>
    <property type="match status" value="1"/>
</dbReference>
<dbReference type="InterPro" id="IPR001752">
    <property type="entry name" value="Kinesin_motor_dom"/>
</dbReference>
<dbReference type="SMART" id="SM00129">
    <property type="entry name" value="KISc"/>
    <property type="match status" value="1"/>
</dbReference>
<protein>
    <submittedName>
        <fullName evidence="4">Kinesin-like calmodulin-binding protein</fullName>
    </submittedName>
</protein>
<evidence type="ECO:0000256" key="1">
    <source>
        <dbReference type="ARBA" id="ARBA00023175"/>
    </source>
</evidence>
<dbReference type="InterPro" id="IPR027417">
    <property type="entry name" value="P-loop_NTPase"/>
</dbReference>
<dbReference type="PANTHER" id="PTHR47972:SF16">
    <property type="entry name" value="KINESIN-LIKE PROTEIN"/>
    <property type="match status" value="1"/>
</dbReference>
<dbReference type="PANTHER" id="PTHR47972">
    <property type="entry name" value="KINESIN-LIKE PROTEIN KLP-3"/>
    <property type="match status" value="1"/>
</dbReference>
<dbReference type="EMBL" id="JBFOLJ010000003">
    <property type="protein sequence ID" value="KAL2550005.1"/>
    <property type="molecule type" value="Genomic_DNA"/>
</dbReference>
<dbReference type="SUPFAM" id="SSF52540">
    <property type="entry name" value="P-loop containing nucleoside triphosphate hydrolases"/>
    <property type="match status" value="1"/>
</dbReference>
<comment type="similarity">
    <text evidence="2">Belongs to the TRAFAC class myosin-kinesin ATPase superfamily. Kinesin family.</text>
</comment>
<dbReference type="PROSITE" id="PS50067">
    <property type="entry name" value="KINESIN_MOTOR_2"/>
    <property type="match status" value="1"/>
</dbReference>
<gene>
    <name evidence="4" type="ORF">Fot_11535</name>
</gene>
<organism evidence="4 5">
    <name type="scientific">Forsythia ovata</name>
    <dbReference type="NCBI Taxonomy" id="205694"/>
    <lineage>
        <taxon>Eukaryota</taxon>
        <taxon>Viridiplantae</taxon>
        <taxon>Streptophyta</taxon>
        <taxon>Embryophyta</taxon>
        <taxon>Tracheophyta</taxon>
        <taxon>Spermatophyta</taxon>
        <taxon>Magnoliopsida</taxon>
        <taxon>eudicotyledons</taxon>
        <taxon>Gunneridae</taxon>
        <taxon>Pentapetalae</taxon>
        <taxon>asterids</taxon>
        <taxon>lamiids</taxon>
        <taxon>Lamiales</taxon>
        <taxon>Oleaceae</taxon>
        <taxon>Forsythieae</taxon>
        <taxon>Forsythia</taxon>
    </lineage>
</organism>
<comment type="caution">
    <text evidence="4">The sequence shown here is derived from an EMBL/GenBank/DDBJ whole genome shotgun (WGS) entry which is preliminary data.</text>
</comment>
<accession>A0ABD1WJY4</accession>
<keyword evidence="5" id="KW-1185">Reference proteome</keyword>
<name>A0ABD1WJY4_9LAMI</name>
<dbReference type="InterPro" id="IPR027640">
    <property type="entry name" value="Kinesin-like_fam"/>
</dbReference>
<evidence type="ECO:0000313" key="4">
    <source>
        <dbReference type="EMBL" id="KAL2550005.1"/>
    </source>
</evidence>
<proteinExistence type="inferred from homology"/>
<keyword evidence="1" id="KW-0505">Motor protein</keyword>
<sequence length="131" mass="15050">MKGKVRVYCRLKPLSGKEISEKERSVLTNVDEFTVEHMWRDDKVKQHMYDHVFDGNATQEDYLVQSAVDGYNVCIFALGQTGSRKTFTIYGSESNPGHTPLAISELIRIIKRDSNKFSFNLKVMISEGWEI</sequence>
<dbReference type="Proteomes" id="UP001604277">
    <property type="component" value="Unassembled WGS sequence"/>
</dbReference>
<evidence type="ECO:0000259" key="3">
    <source>
        <dbReference type="PROSITE" id="PS50067"/>
    </source>
</evidence>
<dbReference type="InterPro" id="IPR031852">
    <property type="entry name" value="Vik1/Cik1_MT-bd"/>
</dbReference>
<feature type="domain" description="Kinesin motor" evidence="3">
    <location>
        <begin position="4"/>
        <end position="131"/>
    </location>
</feature>
<dbReference type="AlphaFoldDB" id="A0ABD1WJY4"/>
<dbReference type="Gene3D" id="3.40.850.10">
    <property type="entry name" value="Kinesin motor domain"/>
    <property type="match status" value="1"/>
</dbReference>
<dbReference type="InterPro" id="IPR036961">
    <property type="entry name" value="Kinesin_motor_dom_sf"/>
</dbReference>
<evidence type="ECO:0000256" key="2">
    <source>
        <dbReference type="PROSITE-ProRule" id="PRU00283"/>
    </source>
</evidence>